<accession>A0ABS1EQX2</accession>
<proteinExistence type="inferred from homology"/>
<comment type="caution">
    <text evidence="9">The sequence shown here is derived from an EMBL/GenBank/DDBJ whole genome shotgun (WGS) entry which is preliminary data.</text>
</comment>
<feature type="transmembrane region" description="Helical" evidence="7">
    <location>
        <begin position="15"/>
        <end position="41"/>
    </location>
</feature>
<keyword evidence="2" id="KW-1003">Cell membrane</keyword>
<dbReference type="Pfam" id="PF02687">
    <property type="entry name" value="FtsX"/>
    <property type="match status" value="1"/>
</dbReference>
<keyword evidence="3 7" id="KW-0812">Transmembrane</keyword>
<reference evidence="10" key="1">
    <citation type="submission" date="2021-01" db="EMBL/GenBank/DDBJ databases">
        <title>Genome public.</title>
        <authorList>
            <person name="Liu C."/>
            <person name="Sun Q."/>
        </authorList>
    </citation>
    <scope>NUCLEOTIDE SEQUENCE [LARGE SCALE GENOMIC DNA]</scope>
    <source>
        <strain evidence="10">YIM B02505</strain>
    </source>
</reference>
<evidence type="ECO:0000256" key="3">
    <source>
        <dbReference type="ARBA" id="ARBA00022692"/>
    </source>
</evidence>
<keyword evidence="4 7" id="KW-1133">Transmembrane helix</keyword>
<sequence length="454" mass="52024">MNLFNFSLKSMKSRWILFLFLYIQITLFVISSVNLYSMIFIKNITSSTLKHIVDPSKVVSINIDTAELMENTNKKFDEKLEFHNYIYKNPNVDKILRSYEADVKFNSPSKEFDEVFHKDSKKNNEHNDSVPIYSINKDYLDFLSSSISEGRTYNNEDYKNYDNFINEYIKNGATLSYEPTIPVIAGYSFKQFYKLNDTIEGFSTGKALKIKYKIIGFLKKDNMLLTNEFSYFTLNKKSLDTALIDYNPDTDFTKLASIKGSSKDSSQEKLATDITLEINNLVVILKNSNDQKTKNEIISKGKELNLFINAKSYDDDLSEFINEIKPRIMYETIKDAIILVFCLIGLLSSILALVTDKKQELGVLLSLGVNTRKLTLIYSLQYLLLSILSYLSGIVLSLKLNENFIVSGLSNTFTIYNILYPIFPLIVIFVVTSLLTNLTLKKSNPIDLIGGFRE</sequence>
<evidence type="ECO:0000259" key="8">
    <source>
        <dbReference type="Pfam" id="PF02687"/>
    </source>
</evidence>
<keyword evidence="10" id="KW-1185">Reference proteome</keyword>
<feature type="transmembrane region" description="Helical" evidence="7">
    <location>
        <begin position="418"/>
        <end position="440"/>
    </location>
</feature>
<dbReference type="RefSeq" id="WP_200270271.1">
    <property type="nucleotide sequence ID" value="NZ_JAENHN010000039.1"/>
</dbReference>
<dbReference type="Proteomes" id="UP000596739">
    <property type="component" value="Unassembled WGS sequence"/>
</dbReference>
<dbReference type="EMBL" id="JAENHN010000039">
    <property type="protein sequence ID" value="MBK1811759.1"/>
    <property type="molecule type" value="Genomic_DNA"/>
</dbReference>
<comment type="similarity">
    <text evidence="6">Belongs to the ABC-4 integral membrane protein family.</text>
</comment>
<evidence type="ECO:0000256" key="2">
    <source>
        <dbReference type="ARBA" id="ARBA00022475"/>
    </source>
</evidence>
<dbReference type="PANTHER" id="PTHR30572:SF4">
    <property type="entry name" value="ABC TRANSPORTER PERMEASE YTRF"/>
    <property type="match status" value="1"/>
</dbReference>
<feature type="transmembrane region" description="Helical" evidence="7">
    <location>
        <begin position="376"/>
        <end position="398"/>
    </location>
</feature>
<evidence type="ECO:0000256" key="5">
    <source>
        <dbReference type="ARBA" id="ARBA00023136"/>
    </source>
</evidence>
<dbReference type="PANTHER" id="PTHR30572">
    <property type="entry name" value="MEMBRANE COMPONENT OF TRANSPORTER-RELATED"/>
    <property type="match status" value="1"/>
</dbReference>
<feature type="domain" description="ABC3 transporter permease C-terminal" evidence="8">
    <location>
        <begin position="337"/>
        <end position="445"/>
    </location>
</feature>
<gene>
    <name evidence="9" type="ORF">JHL18_14135</name>
</gene>
<keyword evidence="5 7" id="KW-0472">Membrane</keyword>
<feature type="transmembrane region" description="Helical" evidence="7">
    <location>
        <begin position="336"/>
        <end position="355"/>
    </location>
</feature>
<evidence type="ECO:0000256" key="6">
    <source>
        <dbReference type="ARBA" id="ARBA00038076"/>
    </source>
</evidence>
<evidence type="ECO:0000256" key="7">
    <source>
        <dbReference type="SAM" id="Phobius"/>
    </source>
</evidence>
<name>A0ABS1EQX2_9CLOT</name>
<protein>
    <submittedName>
        <fullName evidence="9">FtsX-like permease family protein</fullName>
    </submittedName>
</protein>
<evidence type="ECO:0000256" key="1">
    <source>
        <dbReference type="ARBA" id="ARBA00004651"/>
    </source>
</evidence>
<dbReference type="InterPro" id="IPR003838">
    <property type="entry name" value="ABC3_permease_C"/>
</dbReference>
<evidence type="ECO:0000313" key="10">
    <source>
        <dbReference type="Proteomes" id="UP000596739"/>
    </source>
</evidence>
<dbReference type="InterPro" id="IPR050250">
    <property type="entry name" value="Macrolide_Exporter_MacB"/>
</dbReference>
<evidence type="ECO:0000256" key="4">
    <source>
        <dbReference type="ARBA" id="ARBA00022989"/>
    </source>
</evidence>
<evidence type="ECO:0000313" key="9">
    <source>
        <dbReference type="EMBL" id="MBK1811759.1"/>
    </source>
</evidence>
<comment type="subcellular location">
    <subcellularLocation>
        <location evidence="1">Cell membrane</location>
        <topology evidence="1">Multi-pass membrane protein</topology>
    </subcellularLocation>
</comment>
<organism evidence="9 10">
    <name type="scientific">Clostridium yunnanense</name>
    <dbReference type="NCBI Taxonomy" id="2800325"/>
    <lineage>
        <taxon>Bacteria</taxon>
        <taxon>Bacillati</taxon>
        <taxon>Bacillota</taxon>
        <taxon>Clostridia</taxon>
        <taxon>Eubacteriales</taxon>
        <taxon>Clostridiaceae</taxon>
        <taxon>Clostridium</taxon>
    </lineage>
</organism>